<dbReference type="EMBL" id="PEXX01000012">
    <property type="protein sequence ID" value="PIU10913.1"/>
    <property type="molecule type" value="Genomic_DNA"/>
</dbReference>
<comment type="caution">
    <text evidence="2">The sequence shown here is derived from an EMBL/GenBank/DDBJ whole genome shotgun (WGS) entry which is preliminary data.</text>
</comment>
<feature type="transmembrane region" description="Helical" evidence="1">
    <location>
        <begin position="73"/>
        <end position="90"/>
    </location>
</feature>
<dbReference type="InterPro" id="IPR024414">
    <property type="entry name" value="Uncharacterised_PrgI"/>
</dbReference>
<name>A0A2M6XTD2_9BACT</name>
<evidence type="ECO:0000313" key="2">
    <source>
        <dbReference type="EMBL" id="PIU10913.1"/>
    </source>
</evidence>
<keyword evidence="1" id="KW-0812">Transmembrane</keyword>
<evidence type="ECO:0000256" key="1">
    <source>
        <dbReference type="SAM" id="Phobius"/>
    </source>
</evidence>
<dbReference type="AlphaFoldDB" id="A0A2M6XTD2"/>
<proteinExistence type="predicted"/>
<dbReference type="Proteomes" id="UP000230586">
    <property type="component" value="Unassembled WGS sequence"/>
</dbReference>
<accession>A0A2M6XTD2</accession>
<sequence length="169" mass="19351">MVRQAMQDRSRNFINSCCDLYLIYFIMDRFVAPQFIDVEDRIIGPITTRQFIMIVIGGVIAFSSYKLLDTGTFVFVSFFTAISIVIFGFIKINGKHFYPFVASVIEAVKRPKVRVWCKKITESDLSALRHIGDKQEEIKSDFTLRKATMNQKRLSELALIVDTGGIYEG</sequence>
<protein>
    <recommendedName>
        <fullName evidence="4">PrgI family protein</fullName>
    </recommendedName>
</protein>
<dbReference type="Pfam" id="PF12666">
    <property type="entry name" value="PrgI"/>
    <property type="match status" value="1"/>
</dbReference>
<gene>
    <name evidence="2" type="ORF">COT27_00630</name>
</gene>
<feature type="transmembrane region" description="Helical" evidence="1">
    <location>
        <begin position="51"/>
        <end position="67"/>
    </location>
</feature>
<organism evidence="2 3">
    <name type="scientific">Candidatus Kuenenbacteria bacterium CG08_land_8_20_14_0_20_37_23</name>
    <dbReference type="NCBI Taxonomy" id="1974617"/>
    <lineage>
        <taxon>Bacteria</taxon>
        <taxon>Candidatus Kueneniibacteriota</taxon>
    </lineage>
</organism>
<keyword evidence="1" id="KW-0472">Membrane</keyword>
<evidence type="ECO:0000313" key="3">
    <source>
        <dbReference type="Proteomes" id="UP000230586"/>
    </source>
</evidence>
<evidence type="ECO:0008006" key="4">
    <source>
        <dbReference type="Google" id="ProtNLM"/>
    </source>
</evidence>
<keyword evidence="1" id="KW-1133">Transmembrane helix</keyword>
<reference evidence="3" key="1">
    <citation type="submission" date="2017-09" db="EMBL/GenBank/DDBJ databases">
        <title>Depth-based differentiation of microbial function through sediment-hosted aquifers and enrichment of novel symbionts in the deep terrestrial subsurface.</title>
        <authorList>
            <person name="Probst A.J."/>
            <person name="Ladd B."/>
            <person name="Jarett J.K."/>
            <person name="Geller-Mcgrath D.E."/>
            <person name="Sieber C.M.K."/>
            <person name="Emerson J.B."/>
            <person name="Anantharaman K."/>
            <person name="Thomas B.C."/>
            <person name="Malmstrom R."/>
            <person name="Stieglmeier M."/>
            <person name="Klingl A."/>
            <person name="Woyke T."/>
            <person name="Ryan C.M."/>
            <person name="Banfield J.F."/>
        </authorList>
    </citation>
    <scope>NUCLEOTIDE SEQUENCE [LARGE SCALE GENOMIC DNA]</scope>
</reference>